<organism evidence="1 2">
    <name type="scientific">Araneus ventricosus</name>
    <name type="common">Orbweaver spider</name>
    <name type="synonym">Epeira ventricosa</name>
    <dbReference type="NCBI Taxonomy" id="182803"/>
    <lineage>
        <taxon>Eukaryota</taxon>
        <taxon>Metazoa</taxon>
        <taxon>Ecdysozoa</taxon>
        <taxon>Arthropoda</taxon>
        <taxon>Chelicerata</taxon>
        <taxon>Arachnida</taxon>
        <taxon>Araneae</taxon>
        <taxon>Araneomorphae</taxon>
        <taxon>Entelegynae</taxon>
        <taxon>Araneoidea</taxon>
        <taxon>Araneidae</taxon>
        <taxon>Araneus</taxon>
    </lineage>
</organism>
<dbReference type="PANTHER" id="PTHR46409">
    <property type="entry name" value="HTH PSQ-TYPE DOMAIN-CONTAINING PROTEIN"/>
    <property type="match status" value="1"/>
</dbReference>
<dbReference type="OrthoDB" id="6771835at2759"/>
<accession>A0A4Y2BU72</accession>
<evidence type="ECO:0000313" key="1">
    <source>
        <dbReference type="EMBL" id="GBL95628.1"/>
    </source>
</evidence>
<proteinExistence type="predicted"/>
<comment type="caution">
    <text evidence="1">The sequence shown here is derived from an EMBL/GenBank/DDBJ whole genome shotgun (WGS) entry which is preliminary data.</text>
</comment>
<dbReference type="PANTHER" id="PTHR46409:SF1">
    <property type="entry name" value="HTH PSQ-TYPE DOMAIN-CONTAINING PROTEIN"/>
    <property type="match status" value="1"/>
</dbReference>
<dbReference type="Proteomes" id="UP000499080">
    <property type="component" value="Unassembled WGS sequence"/>
</dbReference>
<dbReference type="EMBL" id="BGPR01000113">
    <property type="protein sequence ID" value="GBL95628.1"/>
    <property type="molecule type" value="Genomic_DNA"/>
</dbReference>
<evidence type="ECO:0000313" key="2">
    <source>
        <dbReference type="Proteomes" id="UP000499080"/>
    </source>
</evidence>
<reference evidence="1 2" key="1">
    <citation type="journal article" date="2019" name="Sci. Rep.">
        <title>Orb-weaving spider Araneus ventricosus genome elucidates the spidroin gene catalogue.</title>
        <authorList>
            <person name="Kono N."/>
            <person name="Nakamura H."/>
            <person name="Ohtoshi R."/>
            <person name="Moran D.A.P."/>
            <person name="Shinohara A."/>
            <person name="Yoshida Y."/>
            <person name="Fujiwara M."/>
            <person name="Mori M."/>
            <person name="Tomita M."/>
            <person name="Arakawa K."/>
        </authorList>
    </citation>
    <scope>NUCLEOTIDE SEQUENCE [LARGE SCALE GENOMIC DNA]</scope>
</reference>
<gene>
    <name evidence="1" type="ORF">AVEN_24831_1</name>
</gene>
<protein>
    <submittedName>
        <fullName evidence="1">Uncharacterized protein</fullName>
    </submittedName>
</protein>
<dbReference type="AlphaFoldDB" id="A0A4Y2BU72"/>
<sequence>MPPFLMPLRQPNRLSGQPPISDLTVEELKSIAENGFIKDLQIHKFPCHTQSVERCVKLVTEAASTVCRSHSRNGFITNTMASRAIRPSFEHKANYKMM</sequence>
<keyword evidence="2" id="KW-1185">Reference proteome</keyword>
<name>A0A4Y2BU72_ARAVE</name>